<keyword evidence="2" id="KW-1185">Reference proteome</keyword>
<dbReference type="SUPFAM" id="SSF117281">
    <property type="entry name" value="Kelch motif"/>
    <property type="match status" value="1"/>
</dbReference>
<proteinExistence type="predicted"/>
<dbReference type="Gene3D" id="2.130.10.80">
    <property type="entry name" value="Galactose oxidase/kelch, beta-propeller"/>
    <property type="match status" value="1"/>
</dbReference>
<dbReference type="InterPro" id="IPR037293">
    <property type="entry name" value="Gal_Oxidase_central_sf"/>
</dbReference>
<sequence>MPAWTVRLEGGPKRVNHAAVAIYNRIFSFGGYCTGEDYEMTRPMDVHVLNTVTLRWTLLPLPSTAKDISNTPFQRYGHTAVEYENNAYIWGGRNDSVGACNTLFRFNGADFKWDRPAVSGLVPEARDGHSACVVNHNMYIYAGYEEFTDRFSNDVHCLNLQTFAWTEIIVRGKPARWRDFHTATAIGNIMYVFGGRGDVCGDRFTNNEFYCSKVRAFDTSCNTWLPPSLFPQAAPEGRRSHSAFEYRGLIYVFGGYNGRLECHYNDLHQLDPTTMMWCKLSVPGICPTPRRRQCACVVGSKVYFFGGTSPRDVSERLNSPQQSESNLIDRSDLYILDLEPTLKTLTLMVIIEHKLDRSCLPHDL</sequence>
<evidence type="ECO:0000313" key="2">
    <source>
        <dbReference type="Proteomes" id="UP000678393"/>
    </source>
</evidence>
<dbReference type="PANTHER" id="PTHR46461">
    <property type="entry name" value="KELCH DOMAIN-CONTAINING PROTEIN 3"/>
    <property type="match status" value="1"/>
</dbReference>
<dbReference type="InterPro" id="IPR015915">
    <property type="entry name" value="Kelch-typ_b-propeller"/>
</dbReference>
<dbReference type="Gene3D" id="2.120.10.80">
    <property type="entry name" value="Kelch-type beta propeller"/>
    <property type="match status" value="1"/>
</dbReference>
<dbReference type="FunFam" id="2.120.10.80:FF:000134">
    <property type="entry name" value="Kelch domain-containing protein, putative"/>
    <property type="match status" value="1"/>
</dbReference>
<reference evidence="1" key="1">
    <citation type="submission" date="2021-04" db="EMBL/GenBank/DDBJ databases">
        <authorList>
            <consortium name="Molecular Ecology Group"/>
        </authorList>
    </citation>
    <scope>NUCLEOTIDE SEQUENCE</scope>
</reference>
<protein>
    <recommendedName>
        <fullName evidence="3">Kelch domain-containing protein 3</fullName>
    </recommendedName>
</protein>
<evidence type="ECO:0008006" key="3">
    <source>
        <dbReference type="Google" id="ProtNLM"/>
    </source>
</evidence>
<dbReference type="EMBL" id="CAJHNH020000035">
    <property type="protein sequence ID" value="CAG5114765.1"/>
    <property type="molecule type" value="Genomic_DNA"/>
</dbReference>
<organism evidence="1 2">
    <name type="scientific">Candidula unifasciata</name>
    <dbReference type="NCBI Taxonomy" id="100452"/>
    <lineage>
        <taxon>Eukaryota</taxon>
        <taxon>Metazoa</taxon>
        <taxon>Spiralia</taxon>
        <taxon>Lophotrochozoa</taxon>
        <taxon>Mollusca</taxon>
        <taxon>Gastropoda</taxon>
        <taxon>Heterobranchia</taxon>
        <taxon>Euthyneura</taxon>
        <taxon>Panpulmonata</taxon>
        <taxon>Eupulmonata</taxon>
        <taxon>Stylommatophora</taxon>
        <taxon>Helicina</taxon>
        <taxon>Helicoidea</taxon>
        <taxon>Geomitridae</taxon>
        <taxon>Candidula</taxon>
    </lineage>
</organism>
<evidence type="ECO:0000313" key="1">
    <source>
        <dbReference type="EMBL" id="CAG5114765.1"/>
    </source>
</evidence>
<dbReference type="Pfam" id="PF07646">
    <property type="entry name" value="Kelch_2"/>
    <property type="match status" value="1"/>
</dbReference>
<dbReference type="InterPro" id="IPR052637">
    <property type="entry name" value="KLHDC3-like"/>
</dbReference>
<dbReference type="PANTHER" id="PTHR46461:SF1">
    <property type="entry name" value="KELCH DOMAIN-CONTAINING PROTEIN 3"/>
    <property type="match status" value="1"/>
</dbReference>
<name>A0A8S3YH08_9EUPU</name>
<comment type="caution">
    <text evidence="1">The sequence shown here is derived from an EMBL/GenBank/DDBJ whole genome shotgun (WGS) entry which is preliminary data.</text>
</comment>
<dbReference type="GO" id="GO:0003682">
    <property type="term" value="F:chromatin binding"/>
    <property type="evidence" value="ECO:0007669"/>
    <property type="project" value="InterPro"/>
</dbReference>
<dbReference type="Pfam" id="PF24681">
    <property type="entry name" value="Kelch_KLHDC2_KLHL20_DRC7"/>
    <property type="match status" value="1"/>
</dbReference>
<dbReference type="Proteomes" id="UP000678393">
    <property type="component" value="Unassembled WGS sequence"/>
</dbReference>
<dbReference type="AlphaFoldDB" id="A0A8S3YH08"/>
<dbReference type="InterPro" id="IPR011498">
    <property type="entry name" value="Kelch_2"/>
</dbReference>
<gene>
    <name evidence="1" type="ORF">CUNI_LOCUS323</name>
</gene>
<dbReference type="OrthoDB" id="432528at2759"/>
<dbReference type="GO" id="GO:0005737">
    <property type="term" value="C:cytoplasm"/>
    <property type="evidence" value="ECO:0007669"/>
    <property type="project" value="TreeGrafter"/>
</dbReference>
<feature type="non-terminal residue" evidence="1">
    <location>
        <position position="364"/>
    </location>
</feature>
<accession>A0A8S3YH08</accession>